<dbReference type="InterPro" id="IPR005883">
    <property type="entry name" value="PilM"/>
</dbReference>
<accession>A0ABX9AKK8</accession>
<gene>
    <name evidence="1" type="primary">pilM</name>
    <name evidence="1" type="ORF">K6K13_21630</name>
</gene>
<organism evidence="1 2">
    <name type="scientific">Symbiopectobacterium purcellii</name>
    <dbReference type="NCBI Taxonomy" id="2871826"/>
    <lineage>
        <taxon>Bacteria</taxon>
        <taxon>Pseudomonadati</taxon>
        <taxon>Pseudomonadota</taxon>
        <taxon>Gammaproteobacteria</taxon>
        <taxon>Enterobacterales</taxon>
        <taxon>Enterobacteriaceae</taxon>
    </lineage>
</organism>
<reference evidence="1 2" key="1">
    <citation type="submission" date="2021-08" db="EMBL/GenBank/DDBJ databases">
        <title>Culture and genomic analysis of Symbiopectobacterium purcellii sp. nov. gen. nov., isolated from the leafhopper Empoasca decipiens.</title>
        <authorList>
            <person name="Nadal-Jimenez P."/>
            <person name="Siozios S."/>
            <person name="Halliday N."/>
            <person name="Camara M."/>
            <person name="Hurst G.D.D."/>
        </authorList>
    </citation>
    <scope>NUCLEOTIDE SEQUENCE [LARGE SCALE GENOMIC DNA]</scope>
    <source>
        <strain evidence="1 2">SyEd1</strain>
    </source>
</reference>
<proteinExistence type="predicted"/>
<name>A0ABX9AKK8_9ENTR</name>
<dbReference type="Proteomes" id="UP000825886">
    <property type="component" value="Chromosome"/>
</dbReference>
<dbReference type="Pfam" id="PF11104">
    <property type="entry name" value="PilM_2"/>
    <property type="match status" value="1"/>
</dbReference>
<dbReference type="InterPro" id="IPR050696">
    <property type="entry name" value="FtsA/MreB"/>
</dbReference>
<protein>
    <submittedName>
        <fullName evidence="1">Pilus assembly protein PilM</fullName>
    </submittedName>
</protein>
<dbReference type="RefSeq" id="WP_222158789.1">
    <property type="nucleotide sequence ID" value="NZ_CP081864.1"/>
</dbReference>
<evidence type="ECO:0000313" key="2">
    <source>
        <dbReference type="Proteomes" id="UP000825886"/>
    </source>
</evidence>
<evidence type="ECO:0000313" key="1">
    <source>
        <dbReference type="EMBL" id="QZN95713.1"/>
    </source>
</evidence>
<keyword evidence="2" id="KW-1185">Reference proteome</keyword>
<dbReference type="EMBL" id="CP081864">
    <property type="protein sequence ID" value="QZN95713.1"/>
    <property type="molecule type" value="Genomic_DNA"/>
</dbReference>
<dbReference type="PANTHER" id="PTHR32432">
    <property type="entry name" value="CELL DIVISION PROTEIN FTSA-RELATED"/>
    <property type="match status" value="1"/>
</dbReference>
<dbReference type="PANTHER" id="PTHR32432:SF3">
    <property type="entry name" value="ETHANOLAMINE UTILIZATION PROTEIN EUTJ"/>
    <property type="match status" value="1"/>
</dbReference>
<sequence length="283" mass="32010">MAYHHWQVGLDIQNGCLRALAVQRRRRGWQLRQWWQIPLPADTLREGSLQHSDALCDVLTQWRRVLPRRISLRVGFPAQRVLQQLMVAPDSRLREPDRGWYIDHQAARQFPIGRESLVLDYRSEPQSPGFLLITAAKREEVAQWQRCLHRAGLTPDVLDIVPCALRTMGQLAGVASGALLLHRLDTDHWLWVSPLSQPLSFGVISQEVVTQCGDIVTCVSNHYPGQRGEITYYSGECGEDIPRSVHPLASWSPFDILHQAYPPLPLNPSQFVVAGGLALRADD</sequence>